<gene>
    <name evidence="1" type="ORF">EV699_106100</name>
</gene>
<dbReference type="RefSeq" id="WP_132540208.1">
    <property type="nucleotide sequence ID" value="NZ_SLWY01000006.1"/>
</dbReference>
<accession>A0A4R2LC53</accession>
<sequence length="134" mass="15129">MAFILIPVATNRINHLILHHDGQSGTALTIDCPSKTYLEEVYGMFSTMDGHEIYNHDEGSDARFHDQLHADMQVAMNTTSIGTLTNFHQHWVSRDYKSSKLLFGHANNILKLFKAKNWISGADMKSAFQQAYTG</sequence>
<name>A0A4R2LC53_9GAMM</name>
<comment type="caution">
    <text evidence="1">The sequence shown here is derived from an EMBL/GenBank/DDBJ whole genome shotgun (WGS) entry which is preliminary data.</text>
</comment>
<evidence type="ECO:0000313" key="2">
    <source>
        <dbReference type="Proteomes" id="UP000295765"/>
    </source>
</evidence>
<organism evidence="1 2">
    <name type="scientific">Plasticicumulans lactativorans</name>
    <dbReference type="NCBI Taxonomy" id="1133106"/>
    <lineage>
        <taxon>Bacteria</taxon>
        <taxon>Pseudomonadati</taxon>
        <taxon>Pseudomonadota</taxon>
        <taxon>Gammaproteobacteria</taxon>
        <taxon>Candidatus Competibacteraceae</taxon>
        <taxon>Plasticicumulans</taxon>
    </lineage>
</organism>
<dbReference type="AlphaFoldDB" id="A0A4R2LC53"/>
<protein>
    <submittedName>
        <fullName evidence="1">Uncharacterized protein</fullName>
    </submittedName>
</protein>
<evidence type="ECO:0000313" key="1">
    <source>
        <dbReference type="EMBL" id="TCO82005.1"/>
    </source>
</evidence>
<reference evidence="1 2" key="1">
    <citation type="submission" date="2019-03" db="EMBL/GenBank/DDBJ databases">
        <title>Genomic Encyclopedia of Type Strains, Phase IV (KMG-IV): sequencing the most valuable type-strain genomes for metagenomic binning, comparative biology and taxonomic classification.</title>
        <authorList>
            <person name="Goeker M."/>
        </authorList>
    </citation>
    <scope>NUCLEOTIDE SEQUENCE [LARGE SCALE GENOMIC DNA]</scope>
    <source>
        <strain evidence="1 2">DSM 25287</strain>
    </source>
</reference>
<proteinExistence type="predicted"/>
<dbReference type="Proteomes" id="UP000295765">
    <property type="component" value="Unassembled WGS sequence"/>
</dbReference>
<keyword evidence="2" id="KW-1185">Reference proteome</keyword>
<dbReference type="EMBL" id="SLWY01000006">
    <property type="protein sequence ID" value="TCO82005.1"/>
    <property type="molecule type" value="Genomic_DNA"/>
</dbReference>